<comment type="caution">
    <text evidence="13">The sequence shown here is derived from an EMBL/GenBank/DDBJ whole genome shotgun (WGS) entry which is preliminary data.</text>
</comment>
<feature type="transmembrane region" description="Helical" evidence="12">
    <location>
        <begin position="45"/>
        <end position="65"/>
    </location>
</feature>
<dbReference type="FunFam" id="1.10.3860.10:FF:000001">
    <property type="entry name" value="C4-dicarboxylate transport protein"/>
    <property type="match status" value="1"/>
</dbReference>
<feature type="transmembrane region" description="Helical" evidence="12">
    <location>
        <begin position="7"/>
        <end position="25"/>
    </location>
</feature>
<evidence type="ECO:0000256" key="2">
    <source>
        <dbReference type="ARBA" id="ARBA00011233"/>
    </source>
</evidence>
<sequence length="422" mass="45323">MRKIGLAWQIFIGLILGIMVGAIFYGNPKVATYLQPIGDVFLRLIKMIVIPIVVSSLIVGVANVGDVKKLGKLGGKTILYFEIITTIAIIIGLLAANIFQPGVGVNMKSLEKTDIQSYVDTTNEVQHHSMVETFVNIVPKNVFEALSTGNMLPIIFFSVMFGLGVAAIGEKGKPVLRFFQGTAEAMFYVTNQVMKFAPFGVFALIGVTVSKFGVASLLPLSKLVVLVYAVMAFFVLVVLGAVAKLVGTNIFHIIKILKDELVLAYSTSSSETVLPKVMEKMEKFGCSKAVTSFVVPTGYSFNLDGSTLYQALAAVFIAQLYGIDMPISQQISLVLVLMVTSKGIAGVPGVSFVVLLATLGTVGIPVEGLAFIAGIDRLLDMARTVVNVIGNSLAAVVMSKWEGQYNEEQGKQYIAELQQQSA</sequence>
<dbReference type="Gene3D" id="1.10.3860.10">
    <property type="entry name" value="Sodium:dicarboxylate symporter"/>
    <property type="match status" value="1"/>
</dbReference>
<dbReference type="PATRIC" id="fig|1462.6.peg.579"/>
<reference evidence="13 14" key="1">
    <citation type="submission" date="2015-01" db="EMBL/GenBank/DDBJ databases">
        <authorList>
            <person name="Filippidou S."/>
            <person name="Jeanneret N."/>
            <person name="Russel-Delif L."/>
            <person name="Junier T."/>
            <person name="Wunderlin T."/>
            <person name="Molina V."/>
            <person name="Johnson S.L."/>
            <person name="Davenport K.W."/>
            <person name="Chain P.S."/>
            <person name="Dorador C."/>
            <person name="Junier P."/>
        </authorList>
    </citation>
    <scope>NUCLEOTIDE SEQUENCE [LARGE SCALE GENOMIC DNA]</scope>
    <source>
        <strain evidence="13 14">Et7/4</strain>
    </source>
</reference>
<dbReference type="PROSITE" id="PS00714">
    <property type="entry name" value="NA_DICARBOXYL_SYMP_2"/>
    <property type="match status" value="1"/>
</dbReference>
<dbReference type="InterPro" id="IPR018107">
    <property type="entry name" value="Na-dicarboxylate_symporter_CS"/>
</dbReference>
<keyword evidence="6" id="KW-0769">Symport</keyword>
<evidence type="ECO:0000256" key="6">
    <source>
        <dbReference type="ARBA" id="ARBA00022847"/>
    </source>
</evidence>
<evidence type="ECO:0000256" key="9">
    <source>
        <dbReference type="ARBA" id="ARBA00059515"/>
    </source>
</evidence>
<dbReference type="GO" id="GO:0005886">
    <property type="term" value="C:plasma membrane"/>
    <property type="evidence" value="ECO:0007669"/>
    <property type="project" value="UniProtKB-SubCell"/>
</dbReference>
<evidence type="ECO:0000256" key="5">
    <source>
        <dbReference type="ARBA" id="ARBA00022692"/>
    </source>
</evidence>
<evidence type="ECO:0000256" key="3">
    <source>
        <dbReference type="ARBA" id="ARBA00022448"/>
    </source>
</evidence>
<evidence type="ECO:0000256" key="12">
    <source>
        <dbReference type="SAM" id="Phobius"/>
    </source>
</evidence>
<proteinExistence type="predicted"/>
<dbReference type="GO" id="GO:0006835">
    <property type="term" value="P:dicarboxylic acid transport"/>
    <property type="evidence" value="ECO:0007669"/>
    <property type="project" value="TreeGrafter"/>
</dbReference>
<feature type="transmembrane region" description="Helical" evidence="12">
    <location>
        <begin position="347"/>
        <end position="373"/>
    </location>
</feature>
<dbReference type="SUPFAM" id="SSF118215">
    <property type="entry name" value="Proton glutamate symport protein"/>
    <property type="match status" value="1"/>
</dbReference>
<evidence type="ECO:0000256" key="8">
    <source>
        <dbReference type="ARBA" id="ARBA00023136"/>
    </source>
</evidence>
<feature type="transmembrane region" description="Helical" evidence="12">
    <location>
        <begin position="77"/>
        <end position="99"/>
    </location>
</feature>
<evidence type="ECO:0000256" key="1">
    <source>
        <dbReference type="ARBA" id="ARBA00004651"/>
    </source>
</evidence>
<dbReference type="Pfam" id="PF00375">
    <property type="entry name" value="SDF"/>
    <property type="match status" value="1"/>
</dbReference>
<dbReference type="EMBL" id="JYBP01000003">
    <property type="protein sequence ID" value="KJE28817.1"/>
    <property type="molecule type" value="Genomic_DNA"/>
</dbReference>
<comment type="subcellular location">
    <subcellularLocation>
        <location evidence="1">Cell membrane</location>
        <topology evidence="1">Multi-pass membrane protein</topology>
    </subcellularLocation>
</comment>
<gene>
    <name evidence="13" type="primary">gltT</name>
    <name evidence="13" type="ORF">LG52_455</name>
</gene>
<evidence type="ECO:0000313" key="13">
    <source>
        <dbReference type="EMBL" id="KJE28817.1"/>
    </source>
</evidence>
<feature type="transmembrane region" description="Helical" evidence="12">
    <location>
        <begin position="196"/>
        <end position="218"/>
    </location>
</feature>
<dbReference type="AlphaFoldDB" id="A0A0D8BZL8"/>
<keyword evidence="4" id="KW-1003">Cell membrane</keyword>
<evidence type="ECO:0000313" key="14">
    <source>
        <dbReference type="Proteomes" id="UP000032522"/>
    </source>
</evidence>
<evidence type="ECO:0000256" key="10">
    <source>
        <dbReference type="ARBA" id="ARBA00068294"/>
    </source>
</evidence>
<keyword evidence="8 12" id="KW-0472">Membrane</keyword>
<comment type="subunit">
    <text evidence="2">Homotrimer.</text>
</comment>
<name>A0A0D8BZL8_GEOKU</name>
<feature type="transmembrane region" description="Helical" evidence="12">
    <location>
        <begin position="308"/>
        <end position="327"/>
    </location>
</feature>
<dbReference type="PANTHER" id="PTHR42865:SF7">
    <property type="entry name" value="PROTON_GLUTAMATE-ASPARTATE SYMPORTER"/>
    <property type="match status" value="1"/>
</dbReference>
<dbReference type="GO" id="GO:0015293">
    <property type="term" value="F:symporter activity"/>
    <property type="evidence" value="ECO:0007669"/>
    <property type="project" value="UniProtKB-KW"/>
</dbReference>
<dbReference type="PANTHER" id="PTHR42865">
    <property type="entry name" value="PROTON/GLUTAMATE-ASPARTATE SYMPORTER"/>
    <property type="match status" value="1"/>
</dbReference>
<comment type="function">
    <text evidence="9">This carrier protein is part of the Na(+)-dependent, binding-protein-independent glutamate-aspartate transport system.</text>
</comment>
<feature type="transmembrane region" description="Helical" evidence="12">
    <location>
        <begin position="151"/>
        <end position="169"/>
    </location>
</feature>
<dbReference type="OrthoDB" id="9768885at2"/>
<protein>
    <recommendedName>
        <fullName evidence="10">Proton/sodium-glutamate symport protein</fullName>
    </recommendedName>
    <alternativeName>
        <fullName evidence="11">Glutamate-aspartate carrier protein</fullName>
    </alternativeName>
</protein>
<dbReference type="InterPro" id="IPR001991">
    <property type="entry name" value="Na-dicarboxylate_symporter"/>
</dbReference>
<keyword evidence="5 12" id="KW-0812">Transmembrane</keyword>
<dbReference type="RefSeq" id="WP_044730760.1">
    <property type="nucleotide sequence ID" value="NZ_JYBP01000003.1"/>
</dbReference>
<dbReference type="Proteomes" id="UP000032522">
    <property type="component" value="Unassembled WGS sequence"/>
</dbReference>
<organism evidence="13 14">
    <name type="scientific">Geobacillus kaustophilus</name>
    <dbReference type="NCBI Taxonomy" id="1462"/>
    <lineage>
        <taxon>Bacteria</taxon>
        <taxon>Bacillati</taxon>
        <taxon>Bacillota</taxon>
        <taxon>Bacilli</taxon>
        <taxon>Bacillales</taxon>
        <taxon>Anoxybacillaceae</taxon>
        <taxon>Geobacillus</taxon>
        <taxon>Geobacillus thermoleovorans group</taxon>
    </lineage>
</organism>
<accession>A0A0D8BZL8</accession>
<dbReference type="InterPro" id="IPR036458">
    <property type="entry name" value="Na:dicarbo_symporter_sf"/>
</dbReference>
<keyword evidence="7 12" id="KW-1133">Transmembrane helix</keyword>
<dbReference type="PROSITE" id="PS00713">
    <property type="entry name" value="NA_DICARBOXYL_SYMP_1"/>
    <property type="match status" value="1"/>
</dbReference>
<evidence type="ECO:0000256" key="4">
    <source>
        <dbReference type="ARBA" id="ARBA00022475"/>
    </source>
</evidence>
<feature type="transmembrane region" description="Helical" evidence="12">
    <location>
        <begin position="224"/>
        <end position="246"/>
    </location>
</feature>
<evidence type="ECO:0000256" key="11">
    <source>
        <dbReference type="ARBA" id="ARBA00080288"/>
    </source>
</evidence>
<keyword evidence="3" id="KW-0813">Transport</keyword>
<dbReference type="PRINTS" id="PR00173">
    <property type="entry name" value="EDTRNSPORT"/>
</dbReference>
<evidence type="ECO:0000256" key="7">
    <source>
        <dbReference type="ARBA" id="ARBA00022989"/>
    </source>
</evidence>